<dbReference type="AlphaFoldDB" id="F0LKN9"/>
<accession>F0LKN9</accession>
<dbReference type="OrthoDB" id="86197at2157"/>
<evidence type="ECO:0000313" key="1">
    <source>
        <dbReference type="EMBL" id="ADT84873.1"/>
    </source>
</evidence>
<name>F0LKN9_THEBM</name>
<dbReference type="eggNOG" id="arCOG05841">
    <property type="taxonomic scope" value="Archaea"/>
</dbReference>
<protein>
    <submittedName>
        <fullName evidence="1">Uncharacterized protein</fullName>
    </submittedName>
</protein>
<dbReference type="RefSeq" id="WP_013468169.1">
    <property type="nucleotide sequence ID" value="NC_014804.1"/>
</dbReference>
<gene>
    <name evidence="1" type="ordered locus">TERMP_01898</name>
</gene>
<dbReference type="GeneID" id="10042214"/>
<organism evidence="1 2">
    <name type="scientific">Thermococcus barophilus (strain DSM 11836 / MP)</name>
    <dbReference type="NCBI Taxonomy" id="391623"/>
    <lineage>
        <taxon>Archaea</taxon>
        <taxon>Methanobacteriati</taxon>
        <taxon>Methanobacteriota</taxon>
        <taxon>Thermococci</taxon>
        <taxon>Thermococcales</taxon>
        <taxon>Thermococcaceae</taxon>
        <taxon>Thermococcus</taxon>
    </lineage>
</organism>
<proteinExistence type="predicted"/>
<dbReference type="PATRIC" id="fig|391623.17.peg.1897"/>
<evidence type="ECO:0000313" key="2">
    <source>
        <dbReference type="Proteomes" id="UP000007478"/>
    </source>
</evidence>
<dbReference type="EMBL" id="CP002372">
    <property type="protein sequence ID" value="ADT84873.1"/>
    <property type="molecule type" value="Genomic_DNA"/>
</dbReference>
<reference evidence="1 2" key="1">
    <citation type="journal article" date="2011" name="J. Bacteriol.">
        <title>Complete genome sequence of the hyperthermophilic, piezophilic, heterotrophic, and carboxydotrophic archaeon Thermococcus barophilus MP.</title>
        <authorList>
            <person name="Vannier P."/>
            <person name="Marteinsson V.T."/>
            <person name="Fridjonsson O.H."/>
            <person name="Oger P."/>
            <person name="Jebbar M."/>
        </authorList>
    </citation>
    <scope>NUCLEOTIDE SEQUENCE [LARGE SCALE GENOMIC DNA]</scope>
    <source>
        <strain evidence="2">DSM 11836 / MP</strain>
    </source>
</reference>
<dbReference type="Proteomes" id="UP000007478">
    <property type="component" value="Chromosome"/>
</dbReference>
<sequence>MKRSLLSFFLVFWLFGAFLNASVTGEDYPLPGGDYNNIGIKASLYIDLNITLINTAPFPKFVIVNPYYNYIIYRENGEVLREIGNVSYITPALNTLNYLPGFWVNPYETLKVEVMVRDDNVIDLPLKEYKSAFPHSITIVYPNTTSVVYYVKTEKDVQNFFYGTVYPQLLLTPRYYFDVQTSFFGRDGDIKILKYDGEVTLVLQNIPNKYGLFRTLFAVGLPAVFENANHYGFTPEYTMRYSEYVSEFLPSFLGVKEEPKTQNVSKKEFNLYPLSNKLLSGKKIENIKQPKTKLESFDYPVWIVWLGSSPLEIKYHVSWNNDEKVNAIERQKEKALWFVLDRRNPE</sequence>
<keyword evidence="2" id="KW-1185">Reference proteome</keyword>
<dbReference type="HOGENOM" id="CLU_808031_0_0_2"/>
<dbReference type="KEGG" id="tba:TERMP_01898"/>